<dbReference type="EMBL" id="SOSA01000164">
    <property type="protein sequence ID" value="THC95287.1"/>
    <property type="molecule type" value="Genomic_DNA"/>
</dbReference>
<reference evidence="1 2" key="1">
    <citation type="submission" date="2019-03" db="EMBL/GenBank/DDBJ databases">
        <title>The genome sequence of a newly discovered highly antifungal drug resistant Aspergillus species, Aspergillus tanneri NIH 1004.</title>
        <authorList>
            <person name="Mounaud S."/>
            <person name="Singh I."/>
            <person name="Joardar V."/>
            <person name="Pakala S."/>
            <person name="Pakala S."/>
            <person name="Venepally P."/>
            <person name="Hoover J."/>
            <person name="Nierman W."/>
            <person name="Chung J."/>
            <person name="Losada L."/>
        </authorList>
    </citation>
    <scope>NUCLEOTIDE SEQUENCE [LARGE SCALE GENOMIC DNA]</scope>
    <source>
        <strain evidence="1 2">NIH1004</strain>
    </source>
</reference>
<dbReference type="Proteomes" id="UP000308092">
    <property type="component" value="Unassembled WGS sequence"/>
</dbReference>
<dbReference type="VEuPathDB" id="FungiDB:EYZ11_005242"/>
<evidence type="ECO:0000313" key="1">
    <source>
        <dbReference type="EMBL" id="THC95287.1"/>
    </source>
</evidence>
<name>A0A4S3JKU1_9EURO</name>
<comment type="caution">
    <text evidence="1">The sequence shown here is derived from an EMBL/GenBank/DDBJ whole genome shotgun (WGS) entry which is preliminary data.</text>
</comment>
<protein>
    <submittedName>
        <fullName evidence="1">Uncharacterized protein</fullName>
    </submittedName>
</protein>
<proteinExistence type="predicted"/>
<keyword evidence="2" id="KW-1185">Reference proteome</keyword>
<organism evidence="1 2">
    <name type="scientific">Aspergillus tanneri</name>
    <dbReference type="NCBI Taxonomy" id="1220188"/>
    <lineage>
        <taxon>Eukaryota</taxon>
        <taxon>Fungi</taxon>
        <taxon>Dikarya</taxon>
        <taxon>Ascomycota</taxon>
        <taxon>Pezizomycotina</taxon>
        <taxon>Eurotiomycetes</taxon>
        <taxon>Eurotiomycetidae</taxon>
        <taxon>Eurotiales</taxon>
        <taxon>Aspergillaceae</taxon>
        <taxon>Aspergillus</taxon>
        <taxon>Aspergillus subgen. Circumdati</taxon>
    </lineage>
</organism>
<accession>A0A4S3JKU1</accession>
<gene>
    <name evidence="1" type="ORF">EYZ11_005242</name>
</gene>
<evidence type="ECO:0000313" key="2">
    <source>
        <dbReference type="Proteomes" id="UP000308092"/>
    </source>
</evidence>
<sequence>MYEILIVTKRDVT</sequence>